<accession>A0A8X7BS45</accession>
<comment type="caution">
    <text evidence="1">The sequence shown here is derived from an EMBL/GenBank/DDBJ whole genome shotgun (WGS) entry which is preliminary data.</text>
</comment>
<dbReference type="OrthoDB" id="10429203at2759"/>
<sequence length="105" mass="12345">MSKSENDTACQEFKIHSRRKVCRECKQPKENHLLSKLDVKQIHNTLASLAKECGAEESKSNSTYAWVPPQCPDDRVADYFRNFPKEKVRKIFQNMLYLSINYNIY</sequence>
<protein>
    <submittedName>
        <fullName evidence="1">Four and a half LIM domains protein 3</fullName>
    </submittedName>
</protein>
<evidence type="ECO:0000313" key="2">
    <source>
        <dbReference type="Proteomes" id="UP000886998"/>
    </source>
</evidence>
<organism evidence="1 2">
    <name type="scientific">Trichonephila inaurata madagascariensis</name>
    <dbReference type="NCBI Taxonomy" id="2747483"/>
    <lineage>
        <taxon>Eukaryota</taxon>
        <taxon>Metazoa</taxon>
        <taxon>Ecdysozoa</taxon>
        <taxon>Arthropoda</taxon>
        <taxon>Chelicerata</taxon>
        <taxon>Arachnida</taxon>
        <taxon>Araneae</taxon>
        <taxon>Araneomorphae</taxon>
        <taxon>Entelegynae</taxon>
        <taxon>Araneoidea</taxon>
        <taxon>Nephilidae</taxon>
        <taxon>Trichonephila</taxon>
        <taxon>Trichonephila inaurata</taxon>
    </lineage>
</organism>
<dbReference type="Proteomes" id="UP000886998">
    <property type="component" value="Unassembled WGS sequence"/>
</dbReference>
<keyword evidence="2" id="KW-1185">Reference proteome</keyword>
<proteinExistence type="predicted"/>
<reference evidence="1" key="1">
    <citation type="submission" date="2020-08" db="EMBL/GenBank/DDBJ databases">
        <title>Multicomponent nature underlies the extraordinary mechanical properties of spider dragline silk.</title>
        <authorList>
            <person name="Kono N."/>
            <person name="Nakamura H."/>
            <person name="Mori M."/>
            <person name="Yoshida Y."/>
            <person name="Ohtoshi R."/>
            <person name="Malay A.D."/>
            <person name="Moran D.A.P."/>
            <person name="Tomita M."/>
            <person name="Numata K."/>
            <person name="Arakawa K."/>
        </authorList>
    </citation>
    <scope>NUCLEOTIDE SEQUENCE</scope>
</reference>
<evidence type="ECO:0000313" key="1">
    <source>
        <dbReference type="EMBL" id="GFY41268.1"/>
    </source>
</evidence>
<dbReference type="AlphaFoldDB" id="A0A8X7BS45"/>
<gene>
    <name evidence="1" type="primary">FHL3</name>
    <name evidence="1" type="ORF">TNIN_301341</name>
</gene>
<dbReference type="EMBL" id="BMAV01002381">
    <property type="protein sequence ID" value="GFY41268.1"/>
    <property type="molecule type" value="Genomic_DNA"/>
</dbReference>
<name>A0A8X7BS45_9ARAC</name>